<evidence type="ECO:0000313" key="2">
    <source>
        <dbReference type="EMBL" id="CAF1436283.1"/>
    </source>
</evidence>
<comment type="caution">
    <text evidence="2">The sequence shown here is derived from an EMBL/GenBank/DDBJ whole genome shotgun (WGS) entry which is preliminary data.</text>
</comment>
<dbReference type="OrthoDB" id="9984720at2759"/>
<protein>
    <recommendedName>
        <fullName evidence="4">B box-type domain-containing protein</fullName>
    </recommendedName>
</protein>
<dbReference type="EMBL" id="CAJNOO010006002">
    <property type="protein sequence ID" value="CAF1436283.1"/>
    <property type="molecule type" value="Genomic_DNA"/>
</dbReference>
<dbReference type="AlphaFoldDB" id="A0A815NC87"/>
<evidence type="ECO:0000313" key="3">
    <source>
        <dbReference type="Proteomes" id="UP000663882"/>
    </source>
</evidence>
<reference evidence="2" key="1">
    <citation type="submission" date="2021-02" db="EMBL/GenBank/DDBJ databases">
        <authorList>
            <person name="Nowell W R."/>
        </authorList>
    </citation>
    <scope>NUCLEOTIDE SEQUENCE</scope>
</reference>
<name>A0A815NC87_9BILA</name>
<proteinExistence type="predicted"/>
<gene>
    <name evidence="2" type="ORF">RFH988_LOCUS36160</name>
</gene>
<sequence>MMFSASTKTPCATCGNKGVGIFKCEGCSEIFCRKHVNEHRDMLNHQLDEIVLEHDALQQTIADHNDQEKNHHFLLKQINKWEQDSIIKIQQAAKEIRQQIEKLINSHKEKVSKKLFDLAEQLRKARIDDDYVESDLCTWTTMLDKLKYDLTTIHPLINIYEDPTKILVAKMCISQTESHIEQDEKFGESTGGNIRIEENGYVAIHTDSKRGDGFVRGICEYSLGKQKIRFVLKKETAEYYCFFGIISKAKSIPQMEIEMKRSTYGWCSNDKIFPAHADSLISKDFRDMKCQTTFEIELLLDCDNQKIIYFNQQTKNTREMNVDITVCPFPWQLLFYLYDVEDRIQLISSNQEI</sequence>
<feature type="coiled-coil region" evidence="1">
    <location>
        <begin position="47"/>
        <end position="106"/>
    </location>
</feature>
<evidence type="ECO:0000256" key="1">
    <source>
        <dbReference type="SAM" id="Coils"/>
    </source>
</evidence>
<dbReference type="Proteomes" id="UP000663882">
    <property type="component" value="Unassembled WGS sequence"/>
</dbReference>
<accession>A0A815NC87</accession>
<organism evidence="2 3">
    <name type="scientific">Rotaria sordida</name>
    <dbReference type="NCBI Taxonomy" id="392033"/>
    <lineage>
        <taxon>Eukaryota</taxon>
        <taxon>Metazoa</taxon>
        <taxon>Spiralia</taxon>
        <taxon>Gnathifera</taxon>
        <taxon>Rotifera</taxon>
        <taxon>Eurotatoria</taxon>
        <taxon>Bdelloidea</taxon>
        <taxon>Philodinida</taxon>
        <taxon>Philodinidae</taxon>
        <taxon>Rotaria</taxon>
    </lineage>
</organism>
<keyword evidence="1" id="KW-0175">Coiled coil</keyword>
<evidence type="ECO:0008006" key="4">
    <source>
        <dbReference type="Google" id="ProtNLM"/>
    </source>
</evidence>